<reference evidence="4" key="1">
    <citation type="submission" date="2023-11" db="EMBL/GenBank/DDBJ databases">
        <title>Genome assemblies of two species of porcelain crab, Petrolisthes cinctipes and Petrolisthes manimaculis (Anomura: Porcellanidae).</title>
        <authorList>
            <person name="Angst P."/>
        </authorList>
    </citation>
    <scope>NUCLEOTIDE SEQUENCE</scope>
    <source>
        <strain evidence="4">PB745_02</strain>
        <tissue evidence="4">Gill</tissue>
    </source>
</reference>
<accession>A0AAE1NPP6</accession>
<gene>
    <name evidence="4" type="ORF">Pmani_034064</name>
</gene>
<dbReference type="PANTHER" id="PTHR24341:SF6">
    <property type="entry name" value="HOMEOBOX PROTEIN INVECTED"/>
    <property type="match status" value="1"/>
</dbReference>
<evidence type="ECO:0000256" key="1">
    <source>
        <dbReference type="ARBA" id="ARBA00004123"/>
    </source>
</evidence>
<dbReference type="AlphaFoldDB" id="A0AAE1NPP6"/>
<keyword evidence="5" id="KW-1185">Reference proteome</keyword>
<feature type="compositionally biased region" description="Pro residues" evidence="3">
    <location>
        <begin position="111"/>
        <end position="125"/>
    </location>
</feature>
<evidence type="ECO:0000313" key="4">
    <source>
        <dbReference type="EMBL" id="KAK4293231.1"/>
    </source>
</evidence>
<name>A0AAE1NPP6_9EUCA</name>
<comment type="caution">
    <text evidence="4">The sequence shown here is derived from an EMBL/GenBank/DDBJ whole genome shotgun (WGS) entry which is preliminary data.</text>
</comment>
<comment type="subcellular location">
    <subcellularLocation>
        <location evidence="1">Nucleus</location>
    </subcellularLocation>
</comment>
<dbReference type="Proteomes" id="UP001292094">
    <property type="component" value="Unassembled WGS sequence"/>
</dbReference>
<feature type="region of interest" description="Disordered" evidence="3">
    <location>
        <begin position="153"/>
        <end position="188"/>
    </location>
</feature>
<dbReference type="EMBL" id="JAWZYT010004606">
    <property type="protein sequence ID" value="KAK4293231.1"/>
    <property type="molecule type" value="Genomic_DNA"/>
</dbReference>
<keyword evidence="2" id="KW-0539">Nucleus</keyword>
<dbReference type="InterPro" id="IPR050720">
    <property type="entry name" value="Engrailed_Homeobox_TFs"/>
</dbReference>
<dbReference type="GO" id="GO:0000978">
    <property type="term" value="F:RNA polymerase II cis-regulatory region sequence-specific DNA binding"/>
    <property type="evidence" value="ECO:0007669"/>
    <property type="project" value="TreeGrafter"/>
</dbReference>
<feature type="region of interest" description="Disordered" evidence="3">
    <location>
        <begin position="1"/>
        <end position="136"/>
    </location>
</feature>
<dbReference type="GO" id="GO:0000981">
    <property type="term" value="F:DNA-binding transcription factor activity, RNA polymerase II-specific"/>
    <property type="evidence" value="ECO:0007669"/>
    <property type="project" value="TreeGrafter"/>
</dbReference>
<proteinExistence type="predicted"/>
<protein>
    <recommendedName>
        <fullName evidence="6">Engrailed</fullName>
    </recommendedName>
</protein>
<evidence type="ECO:0000256" key="2">
    <source>
        <dbReference type="ARBA" id="ARBA00023242"/>
    </source>
</evidence>
<dbReference type="GO" id="GO:0005634">
    <property type="term" value="C:nucleus"/>
    <property type="evidence" value="ECO:0007669"/>
    <property type="project" value="UniProtKB-SubCell"/>
</dbReference>
<organism evidence="4 5">
    <name type="scientific">Petrolisthes manimaculis</name>
    <dbReference type="NCBI Taxonomy" id="1843537"/>
    <lineage>
        <taxon>Eukaryota</taxon>
        <taxon>Metazoa</taxon>
        <taxon>Ecdysozoa</taxon>
        <taxon>Arthropoda</taxon>
        <taxon>Crustacea</taxon>
        <taxon>Multicrustacea</taxon>
        <taxon>Malacostraca</taxon>
        <taxon>Eumalacostraca</taxon>
        <taxon>Eucarida</taxon>
        <taxon>Decapoda</taxon>
        <taxon>Pleocyemata</taxon>
        <taxon>Anomura</taxon>
        <taxon>Galatheoidea</taxon>
        <taxon>Porcellanidae</taxon>
        <taxon>Petrolisthes</taxon>
    </lineage>
</organism>
<dbReference type="GO" id="GO:0030182">
    <property type="term" value="P:neuron differentiation"/>
    <property type="evidence" value="ECO:0007669"/>
    <property type="project" value="TreeGrafter"/>
</dbReference>
<sequence>MITRPGGPWHRAPSAASATPRHACPSAVWGPHPGGSECGGQARRGEVGSEMCEAEEAMVAAAGDEAEDDISVGSGSPRPLSRPDTDDSMVDVEDSGGEGEGDDAGPKVEPPDPAMSPGPGGPRTPPVAHQPNNQQHHRTLKFSIDNILKPDFGRRPGEASEQPVDLSRVTPRGAKEAGRGMGGMGLPPLHHPPAAPMKERDATTGATLWPAWVYCTRYSDRPSAGGYLLSHSHTSSHTLTITLSHLLLLLSSTSLYCCSHSSHLIVFVPSCREPLPSTSCSP</sequence>
<evidence type="ECO:0000256" key="3">
    <source>
        <dbReference type="SAM" id="MobiDB-lite"/>
    </source>
</evidence>
<evidence type="ECO:0008006" key="6">
    <source>
        <dbReference type="Google" id="ProtNLM"/>
    </source>
</evidence>
<evidence type="ECO:0000313" key="5">
    <source>
        <dbReference type="Proteomes" id="UP001292094"/>
    </source>
</evidence>
<dbReference type="PANTHER" id="PTHR24341">
    <property type="entry name" value="HOMEOBOX PROTEIN ENGRAILED"/>
    <property type="match status" value="1"/>
</dbReference>
<feature type="compositionally biased region" description="Acidic residues" evidence="3">
    <location>
        <begin position="86"/>
        <end position="103"/>
    </location>
</feature>